<dbReference type="RefSeq" id="WP_117987813.1">
    <property type="nucleotide sequence ID" value="NZ_CABMFG010000022.1"/>
</dbReference>
<accession>A0A413H2X8</accession>
<evidence type="ECO:0000313" key="2">
    <source>
        <dbReference type="Proteomes" id="UP000286075"/>
    </source>
</evidence>
<evidence type="ECO:0000313" key="1">
    <source>
        <dbReference type="EMBL" id="RGX77855.1"/>
    </source>
</evidence>
<dbReference type="AlphaFoldDB" id="A0A413H2X8"/>
<protein>
    <recommendedName>
        <fullName evidence="3">Lipocalin-like domain-containing protein</fullName>
    </recommendedName>
</protein>
<proteinExistence type="predicted"/>
<evidence type="ECO:0008006" key="3">
    <source>
        <dbReference type="Google" id="ProtNLM"/>
    </source>
</evidence>
<dbReference type="Proteomes" id="UP000286075">
    <property type="component" value="Unassembled WGS sequence"/>
</dbReference>
<reference evidence="1 2" key="1">
    <citation type="submission" date="2018-08" db="EMBL/GenBank/DDBJ databases">
        <title>A genome reference for cultivated species of the human gut microbiota.</title>
        <authorList>
            <person name="Zou Y."/>
            <person name="Xue W."/>
            <person name="Luo G."/>
        </authorList>
    </citation>
    <scope>NUCLEOTIDE SEQUENCE [LARGE SCALE GENOMIC DNA]</scope>
    <source>
        <strain evidence="1 2">OF03-9BH</strain>
    </source>
</reference>
<comment type="caution">
    <text evidence="1">The sequence shown here is derived from an EMBL/GenBank/DDBJ whole genome shotgun (WGS) entry which is preliminary data.</text>
</comment>
<name>A0A413H2X8_9BACE</name>
<dbReference type="EMBL" id="QSCF01000022">
    <property type="protein sequence ID" value="RGX77855.1"/>
    <property type="molecule type" value="Genomic_DNA"/>
</dbReference>
<dbReference type="OrthoDB" id="1443664at2"/>
<organism evidence="1 2">
    <name type="scientific">Bacteroides stercorirosoris</name>
    <dbReference type="NCBI Taxonomy" id="871324"/>
    <lineage>
        <taxon>Bacteria</taxon>
        <taxon>Pseudomonadati</taxon>
        <taxon>Bacteroidota</taxon>
        <taxon>Bacteroidia</taxon>
        <taxon>Bacteroidales</taxon>
        <taxon>Bacteroidaceae</taxon>
        <taxon>Bacteroides</taxon>
    </lineage>
</organism>
<sequence>MKTLKLIGLLISILCTVSCSKNDDEDSRSDKDTEYSSIIVGSWYYENTTVDTYKQYVLLEFSGGGDCTRYEKQSNRQSWTTDGVKHYGEWETTEYRYSYRWEIDNEALHIYNYESSNWSTYPINMTSGMIQFTGACFTGAPFFIRGTQAPSF</sequence>
<gene>
    <name evidence="1" type="ORF">DXA68_14020</name>
</gene>